<name>A0A410H648_9GAMM</name>
<keyword evidence="4" id="KW-1134">Transmembrane beta strand</keyword>
<feature type="compositionally biased region" description="Basic and acidic residues" evidence="11">
    <location>
        <begin position="687"/>
        <end position="696"/>
    </location>
</feature>
<evidence type="ECO:0000256" key="4">
    <source>
        <dbReference type="ARBA" id="ARBA00022452"/>
    </source>
</evidence>
<dbReference type="Proteomes" id="UP000285478">
    <property type="component" value="Chromosome"/>
</dbReference>
<dbReference type="InterPro" id="IPR004845">
    <property type="entry name" value="T2SS_GspD_CS"/>
</dbReference>
<protein>
    <submittedName>
        <fullName evidence="16">Type II secretion system protein GspD</fullName>
    </submittedName>
</protein>
<feature type="domain" description="NolW-like" evidence="14">
    <location>
        <begin position="256"/>
        <end position="353"/>
    </location>
</feature>
<evidence type="ECO:0000256" key="3">
    <source>
        <dbReference type="ARBA" id="ARBA00022448"/>
    </source>
</evidence>
<evidence type="ECO:0000259" key="15">
    <source>
        <dbReference type="Pfam" id="PF21305"/>
    </source>
</evidence>
<feature type="domain" description="GspD-like N0" evidence="15">
    <location>
        <begin position="30"/>
        <end position="98"/>
    </location>
</feature>
<dbReference type="PRINTS" id="PR01032">
    <property type="entry name" value="PHAGEIV"/>
</dbReference>
<feature type="domain" description="NolW-like" evidence="14">
    <location>
        <begin position="187"/>
        <end position="251"/>
    </location>
</feature>
<evidence type="ECO:0000259" key="14">
    <source>
        <dbReference type="Pfam" id="PF03958"/>
    </source>
</evidence>
<feature type="compositionally biased region" description="Basic and acidic residues" evidence="11">
    <location>
        <begin position="655"/>
        <end position="672"/>
    </location>
</feature>
<feature type="region of interest" description="Disordered" evidence="11">
    <location>
        <begin position="636"/>
        <end position="696"/>
    </location>
</feature>
<dbReference type="Pfam" id="PF03958">
    <property type="entry name" value="Secretin_N"/>
    <property type="match status" value="3"/>
</dbReference>
<dbReference type="Pfam" id="PF21305">
    <property type="entry name" value="type_II_gspD_N0"/>
    <property type="match status" value="1"/>
</dbReference>
<feature type="compositionally biased region" description="Acidic residues" evidence="11">
    <location>
        <begin position="673"/>
        <end position="685"/>
    </location>
</feature>
<dbReference type="InterPro" id="IPR001775">
    <property type="entry name" value="GspD/PilQ"/>
</dbReference>
<keyword evidence="7" id="KW-0653">Protein transport</keyword>
<evidence type="ECO:0000256" key="8">
    <source>
        <dbReference type="ARBA" id="ARBA00023136"/>
    </source>
</evidence>
<dbReference type="NCBIfam" id="TIGR02517">
    <property type="entry name" value="type_II_gspD"/>
    <property type="match status" value="1"/>
</dbReference>
<dbReference type="InterPro" id="IPR004846">
    <property type="entry name" value="T2SS/T3SS_dom"/>
</dbReference>
<keyword evidence="17" id="KW-1185">Reference proteome</keyword>
<feature type="signal peptide" evidence="12">
    <location>
        <begin position="1"/>
        <end position="16"/>
    </location>
</feature>
<dbReference type="GO" id="GO:0015628">
    <property type="term" value="P:protein secretion by the type II secretion system"/>
    <property type="evidence" value="ECO:0007669"/>
    <property type="project" value="InterPro"/>
</dbReference>
<evidence type="ECO:0000256" key="6">
    <source>
        <dbReference type="ARBA" id="ARBA00022729"/>
    </source>
</evidence>
<keyword evidence="8" id="KW-0472">Membrane</keyword>
<evidence type="ECO:0000256" key="11">
    <source>
        <dbReference type="SAM" id="MobiDB-lite"/>
    </source>
</evidence>
<evidence type="ECO:0000313" key="16">
    <source>
        <dbReference type="EMBL" id="QAB16404.1"/>
    </source>
</evidence>
<dbReference type="GO" id="GO:0009279">
    <property type="term" value="C:cell outer membrane"/>
    <property type="evidence" value="ECO:0007669"/>
    <property type="project" value="UniProtKB-SubCell"/>
</dbReference>
<dbReference type="Gene3D" id="3.30.1370.120">
    <property type="match status" value="3"/>
</dbReference>
<organism evidence="16 17">
    <name type="scientific">Hydrogenovibrio thermophilus</name>
    <dbReference type="NCBI Taxonomy" id="265883"/>
    <lineage>
        <taxon>Bacteria</taxon>
        <taxon>Pseudomonadati</taxon>
        <taxon>Pseudomonadota</taxon>
        <taxon>Gammaproteobacteria</taxon>
        <taxon>Thiotrichales</taxon>
        <taxon>Piscirickettsiaceae</taxon>
        <taxon>Hydrogenovibrio</taxon>
    </lineage>
</organism>
<dbReference type="AlphaFoldDB" id="A0A410H648"/>
<dbReference type="InterPro" id="IPR049371">
    <property type="entry name" value="GspD-like_N0"/>
</dbReference>
<dbReference type="GO" id="GO:0015627">
    <property type="term" value="C:type II protein secretion system complex"/>
    <property type="evidence" value="ECO:0007669"/>
    <property type="project" value="InterPro"/>
</dbReference>
<dbReference type="InterPro" id="IPR005644">
    <property type="entry name" value="NolW-like"/>
</dbReference>
<dbReference type="EMBL" id="CP035033">
    <property type="protein sequence ID" value="QAB16404.1"/>
    <property type="molecule type" value="Genomic_DNA"/>
</dbReference>
<feature type="domain" description="Type II/III secretion system secretin-like" evidence="13">
    <location>
        <begin position="433"/>
        <end position="597"/>
    </location>
</feature>
<reference evidence="16 17" key="1">
    <citation type="journal article" date="2018" name="Environ. Microbiol.">
        <title>Genomes of ubiquitous marine and hypersaline Hydrogenovibrio, Thiomicrorhabdus and Thiomicrospira spp. encode a diversity of mechanisms to sustain chemolithoautotrophy in heterogeneous environments.</title>
        <authorList>
            <person name="Scott K.M."/>
            <person name="Williams J."/>
            <person name="Porter C.M.B."/>
            <person name="Russel S."/>
            <person name="Harmer T.L."/>
            <person name="Paul J.H."/>
            <person name="Antonen K.M."/>
            <person name="Bridges M.K."/>
            <person name="Camper G.J."/>
            <person name="Campla C.K."/>
            <person name="Casella L.G."/>
            <person name="Chase E."/>
            <person name="Conrad J.W."/>
            <person name="Cruz M.C."/>
            <person name="Dunlap D.S."/>
            <person name="Duran L."/>
            <person name="Fahsbender E.M."/>
            <person name="Goldsmith D.B."/>
            <person name="Keeley R.F."/>
            <person name="Kondoff M.R."/>
            <person name="Kussy B.I."/>
            <person name="Lane M.K."/>
            <person name="Lawler S."/>
            <person name="Leigh B.A."/>
            <person name="Lewis C."/>
            <person name="Lostal L.M."/>
            <person name="Marking D."/>
            <person name="Mancera P.A."/>
            <person name="McClenthan E.C."/>
            <person name="McIntyre E.A."/>
            <person name="Mine J.A."/>
            <person name="Modi S."/>
            <person name="Moore B.D."/>
            <person name="Morgan W.A."/>
            <person name="Nelson K.M."/>
            <person name="Nguyen K.N."/>
            <person name="Ogburn N."/>
            <person name="Parrino D.G."/>
            <person name="Pedapudi A.D."/>
            <person name="Pelham R.P."/>
            <person name="Preece A.M."/>
            <person name="Rampersad E.A."/>
            <person name="Richardson J.C."/>
            <person name="Rodgers C.M."/>
            <person name="Schaffer B.L."/>
            <person name="Sheridan N.E."/>
            <person name="Solone M.R."/>
            <person name="Staley Z.R."/>
            <person name="Tabuchi M."/>
            <person name="Waide R.J."/>
            <person name="Wanjugi P.W."/>
            <person name="Young S."/>
            <person name="Clum A."/>
            <person name="Daum C."/>
            <person name="Huntemann M."/>
            <person name="Ivanova N."/>
            <person name="Kyrpides N."/>
            <person name="Mikhailova N."/>
            <person name="Palaniappan K."/>
            <person name="Pillay M."/>
            <person name="Reddy T.B.K."/>
            <person name="Shapiro N."/>
            <person name="Stamatis D."/>
            <person name="Varghese N."/>
            <person name="Woyke T."/>
            <person name="Boden R."/>
            <person name="Freyermuth S.K."/>
            <person name="Kerfeld C.A."/>
        </authorList>
    </citation>
    <scope>NUCLEOTIDE SEQUENCE [LARGE SCALE GENOMIC DNA]</scope>
    <source>
        <strain evidence="16 17">JR-2</strain>
    </source>
</reference>
<keyword evidence="9" id="KW-0998">Cell outer membrane</keyword>
<keyword evidence="3 10" id="KW-0813">Transport</keyword>
<feature type="chain" id="PRO_5019282870" evidence="12">
    <location>
        <begin position="17"/>
        <end position="696"/>
    </location>
</feature>
<evidence type="ECO:0000256" key="9">
    <source>
        <dbReference type="ARBA" id="ARBA00023237"/>
    </source>
</evidence>
<evidence type="ECO:0000256" key="2">
    <source>
        <dbReference type="ARBA" id="ARBA00006980"/>
    </source>
</evidence>
<keyword evidence="6 12" id="KW-0732">Signal</keyword>
<sequence>MAALVLNFLLTPKLMAADETPNNAATLKQNFQNVDIKTVIEAVAKLTGKNFIIDPRVKGKVTLIAPEPMPPEALYETLLSILRVHDYVAVPGETAIRIIPANLARDQVPYEKRKQFETDDWVTEVLKVKHVSATKLVAVLRPLVAREGHLVALQDSNRLIVTDSRANLKRIKSILARVDVSPTSSYEVVSIKNGSAEEMVRTLKNLLPESANGQNLKMNFDERSNRIVLAGDAEQRLAMRALIAELDVPVESSGRVQVVYLRYAKAEDLVPVLKKLATNESLLNSVAGLESQAEGGAQKAASTQVSNLDKSALEERISIEADERTNSVIISAPPPIVTALKGVVKELDIRRAQVLIEAILVEVTESKQAELGVDWVANGPNGVGLINFSGTIPSLVANAGNPAAQASAIGIGATAAMGEISADNQGWGALIRALNSDNQANVLATPTLLTLDNEEAEIIVGKEVPFQTGSYTTNSSGSSNPFTTVEREEVGLKLKIKPQINEGDEVFLEVDQELSSVLPADGAVDLQTSKRQIKTNIIVGDGKMIVLGGLLDERETEVTAKIPGLGDIPLIGGLFRSKQNKREKVNLMIFLRTVIVKNNRMGDYYSNKKYNILRESQNRILEKDSEMLEGLKPRMPTLKQWENMDPATPYGQDEPTPKADGKSTKKATRESSEAFESEEASEMIDTEPFHDELLGF</sequence>
<comment type="subcellular location">
    <subcellularLocation>
        <location evidence="1 10">Cell outer membrane</location>
    </subcellularLocation>
</comment>
<gene>
    <name evidence="16" type="primary">gspD</name>
    <name evidence="16" type="ORF">EPV75_02525</name>
</gene>
<dbReference type="InterPro" id="IPR038591">
    <property type="entry name" value="NolW-like_sf"/>
</dbReference>
<dbReference type="PANTHER" id="PTHR30332:SF24">
    <property type="entry name" value="SECRETIN GSPD-RELATED"/>
    <property type="match status" value="1"/>
</dbReference>
<evidence type="ECO:0000313" key="17">
    <source>
        <dbReference type="Proteomes" id="UP000285478"/>
    </source>
</evidence>
<dbReference type="PANTHER" id="PTHR30332">
    <property type="entry name" value="PROBABLE GENERAL SECRETION PATHWAY PROTEIN D"/>
    <property type="match status" value="1"/>
</dbReference>
<accession>A0A410H648</accession>
<dbReference type="Pfam" id="PF00263">
    <property type="entry name" value="Secretin"/>
    <property type="match status" value="1"/>
</dbReference>
<dbReference type="KEGG" id="htr:EPV75_02525"/>
<proteinExistence type="inferred from homology"/>
<evidence type="ECO:0000256" key="7">
    <source>
        <dbReference type="ARBA" id="ARBA00022927"/>
    </source>
</evidence>
<feature type="domain" description="NolW-like" evidence="14">
    <location>
        <begin position="123"/>
        <end position="182"/>
    </location>
</feature>
<dbReference type="InterPro" id="IPR013356">
    <property type="entry name" value="T2SS_GspD"/>
</dbReference>
<evidence type="ECO:0000259" key="13">
    <source>
        <dbReference type="Pfam" id="PF00263"/>
    </source>
</evidence>
<evidence type="ECO:0000256" key="5">
    <source>
        <dbReference type="ARBA" id="ARBA00022692"/>
    </source>
</evidence>
<dbReference type="PROSITE" id="PS00875">
    <property type="entry name" value="T2SP_D"/>
    <property type="match status" value="1"/>
</dbReference>
<comment type="similarity">
    <text evidence="2">Belongs to the bacterial secretin family. GSP D subfamily.</text>
</comment>
<evidence type="ECO:0000256" key="10">
    <source>
        <dbReference type="RuleBase" id="RU004004"/>
    </source>
</evidence>
<evidence type="ECO:0000256" key="12">
    <source>
        <dbReference type="SAM" id="SignalP"/>
    </source>
</evidence>
<keyword evidence="5" id="KW-0812">Transmembrane</keyword>
<dbReference type="InterPro" id="IPR050810">
    <property type="entry name" value="Bact_Secretion_Sys_Channel"/>
</dbReference>
<dbReference type="PRINTS" id="PR00811">
    <property type="entry name" value="BCTERIALGSPD"/>
</dbReference>
<evidence type="ECO:0000256" key="1">
    <source>
        <dbReference type="ARBA" id="ARBA00004442"/>
    </source>
</evidence>